<proteinExistence type="predicted"/>
<reference evidence="2 3" key="1">
    <citation type="submission" date="2023-11" db="EMBL/GenBank/DDBJ databases">
        <title>A Novel Polar Bacteriovorax (B. antarcticus) Isolated from the Biocrust in Antarctica.</title>
        <authorList>
            <person name="Mun W."/>
            <person name="Choi S.Y."/>
            <person name="Mitchell R.J."/>
        </authorList>
    </citation>
    <scope>NUCLEOTIDE SEQUENCE [LARGE SCALE GENOMIC DNA]</scope>
    <source>
        <strain evidence="2 3">PP10</strain>
    </source>
</reference>
<dbReference type="RefSeq" id="WP_323575346.1">
    <property type="nucleotide sequence ID" value="NZ_JAYGJQ010000001.1"/>
</dbReference>
<keyword evidence="1" id="KW-0732">Signal</keyword>
<evidence type="ECO:0000313" key="2">
    <source>
        <dbReference type="EMBL" id="MEA9355718.1"/>
    </source>
</evidence>
<feature type="signal peptide" evidence="1">
    <location>
        <begin position="1"/>
        <end position="18"/>
    </location>
</feature>
<sequence length="429" mass="47562">MKKLLLILGLVVSFPSFALNAKLEPAVKMVEACLASQGVLLCNPEITEVLKTVSLDARGEFVYYLKDVLNKNETEKTIVNLYTELQVLAPIYEKLDGCSEWSCRDLKIFLGDVSIRYVKVSPINSELYIKLYKGQAVQSGRYGLLATLSEKSDKAANVEEMDEMIRFAEFAKNWSRQIGDEYYLYQAGVAIVRKMTLAAMKVRPGHEGVYSIVFDNAEVNKDLKIDSVVVMESNDRDALVVNFVASSSRVIQVAFKQAGLLGNTFFSNEEIYNNENNPQIQSPYFKMELDRETKTVKGVFTSARYGKSTFSGKLVKSNLSVYSQDNVEGVTLEQLIGKHSVQVGNYSMTLSIGKRADDRTVYEAALVSDNALITFSKVSIDSAKGIVSLVDSNNQRKLTLGVTDISASPVFVGQFLNAPQAKILEVVSK</sequence>
<dbReference type="Proteomes" id="UP001302274">
    <property type="component" value="Unassembled WGS sequence"/>
</dbReference>
<evidence type="ECO:0000313" key="3">
    <source>
        <dbReference type="Proteomes" id="UP001302274"/>
    </source>
</evidence>
<evidence type="ECO:0000256" key="1">
    <source>
        <dbReference type="SAM" id="SignalP"/>
    </source>
</evidence>
<gene>
    <name evidence="2" type="ORF">SHI21_05885</name>
</gene>
<name>A0ABU5VTK1_9BACT</name>
<protein>
    <submittedName>
        <fullName evidence="2">Uncharacterized protein</fullName>
    </submittedName>
</protein>
<dbReference type="EMBL" id="JAYGJQ010000001">
    <property type="protein sequence ID" value="MEA9355718.1"/>
    <property type="molecule type" value="Genomic_DNA"/>
</dbReference>
<comment type="caution">
    <text evidence="2">The sequence shown here is derived from an EMBL/GenBank/DDBJ whole genome shotgun (WGS) entry which is preliminary data.</text>
</comment>
<accession>A0ABU5VTK1</accession>
<organism evidence="2 3">
    <name type="scientific">Bacteriovorax antarcticus</name>
    <dbReference type="NCBI Taxonomy" id="3088717"/>
    <lineage>
        <taxon>Bacteria</taxon>
        <taxon>Pseudomonadati</taxon>
        <taxon>Bdellovibrionota</taxon>
        <taxon>Bacteriovoracia</taxon>
        <taxon>Bacteriovoracales</taxon>
        <taxon>Bacteriovoracaceae</taxon>
        <taxon>Bacteriovorax</taxon>
    </lineage>
</organism>
<feature type="chain" id="PRO_5047023583" evidence="1">
    <location>
        <begin position="19"/>
        <end position="429"/>
    </location>
</feature>
<keyword evidence="3" id="KW-1185">Reference proteome</keyword>